<evidence type="ECO:0000256" key="1">
    <source>
        <dbReference type="SAM" id="MobiDB-lite"/>
    </source>
</evidence>
<dbReference type="Proteomes" id="UP001165080">
    <property type="component" value="Unassembled WGS sequence"/>
</dbReference>
<evidence type="ECO:0000313" key="3">
    <source>
        <dbReference type="Proteomes" id="UP001165080"/>
    </source>
</evidence>
<gene>
    <name evidence="2" type="primary">PLESTB001033</name>
    <name evidence="2" type="ORF">PLESTB_000634300</name>
</gene>
<keyword evidence="3" id="KW-1185">Reference proteome</keyword>
<protein>
    <submittedName>
        <fullName evidence="2">Uncharacterized protein</fullName>
    </submittedName>
</protein>
<dbReference type="AlphaFoldDB" id="A0A9W6BHU2"/>
<feature type="region of interest" description="Disordered" evidence="1">
    <location>
        <begin position="1"/>
        <end position="23"/>
    </location>
</feature>
<name>A0A9W6BHU2_9CHLO</name>
<reference evidence="2 3" key="1">
    <citation type="journal article" date="2023" name="Commun. Biol.">
        <title>Reorganization of the ancestral sex-determining regions during the evolution of trioecy in Pleodorina starrii.</title>
        <authorList>
            <person name="Takahashi K."/>
            <person name="Suzuki S."/>
            <person name="Kawai-Toyooka H."/>
            <person name="Yamamoto K."/>
            <person name="Hamaji T."/>
            <person name="Ootsuki R."/>
            <person name="Yamaguchi H."/>
            <person name="Kawachi M."/>
            <person name="Higashiyama T."/>
            <person name="Nozaki H."/>
        </authorList>
    </citation>
    <scope>NUCLEOTIDE SEQUENCE [LARGE SCALE GENOMIC DNA]</scope>
    <source>
        <strain evidence="2 3">NIES-4479</strain>
    </source>
</reference>
<evidence type="ECO:0000313" key="2">
    <source>
        <dbReference type="EMBL" id="GLC52481.1"/>
    </source>
</evidence>
<dbReference type="EMBL" id="BRXU01000006">
    <property type="protein sequence ID" value="GLC52481.1"/>
    <property type="molecule type" value="Genomic_DNA"/>
</dbReference>
<accession>A0A9W6BHU2</accession>
<sequence length="109" mass="11030">MVAESPWSKAGGGRARAAVDGRQGSGGGAFVADVVGAPCATKEVPLVTVAATCLLHGLGDSHAAAAKLVRVCVAVRPRPQHTQAEVRGAGWQCAASCGGVGRLRLWLRC</sequence>
<proteinExistence type="predicted"/>
<organism evidence="2 3">
    <name type="scientific">Pleodorina starrii</name>
    <dbReference type="NCBI Taxonomy" id="330485"/>
    <lineage>
        <taxon>Eukaryota</taxon>
        <taxon>Viridiplantae</taxon>
        <taxon>Chlorophyta</taxon>
        <taxon>core chlorophytes</taxon>
        <taxon>Chlorophyceae</taxon>
        <taxon>CS clade</taxon>
        <taxon>Chlamydomonadales</taxon>
        <taxon>Volvocaceae</taxon>
        <taxon>Pleodorina</taxon>
    </lineage>
</organism>
<comment type="caution">
    <text evidence="2">The sequence shown here is derived from an EMBL/GenBank/DDBJ whole genome shotgun (WGS) entry which is preliminary data.</text>
</comment>